<feature type="region of interest" description="Disordered" evidence="1">
    <location>
        <begin position="24"/>
        <end position="45"/>
    </location>
</feature>
<accession>A0A7W8MRL3</accession>
<dbReference type="InterPro" id="IPR011045">
    <property type="entry name" value="N2O_reductase_N"/>
</dbReference>
<dbReference type="Gene3D" id="2.60.40.10">
    <property type="entry name" value="Immunoglobulins"/>
    <property type="match status" value="6"/>
</dbReference>
<gene>
    <name evidence="4" type="ORF">HDF09_002111</name>
</gene>
<evidence type="ECO:0000313" key="4">
    <source>
        <dbReference type="EMBL" id="MBB5317442.1"/>
    </source>
</evidence>
<keyword evidence="5" id="KW-1185">Reference proteome</keyword>
<organism evidence="4 5">
    <name type="scientific">Tunturiibacter empetritectus</name>
    <dbReference type="NCBI Taxonomy" id="3069691"/>
    <lineage>
        <taxon>Bacteria</taxon>
        <taxon>Pseudomonadati</taxon>
        <taxon>Acidobacteriota</taxon>
        <taxon>Terriglobia</taxon>
        <taxon>Terriglobales</taxon>
        <taxon>Acidobacteriaceae</taxon>
        <taxon>Tunturiibacter</taxon>
    </lineage>
</organism>
<proteinExistence type="predicted"/>
<reference evidence="4" key="1">
    <citation type="submission" date="2020-08" db="EMBL/GenBank/DDBJ databases">
        <title>Genomic Encyclopedia of Type Strains, Phase IV (KMG-V): Genome sequencing to study the core and pangenomes of soil and plant-associated prokaryotes.</title>
        <authorList>
            <person name="Whitman W."/>
        </authorList>
    </citation>
    <scope>NUCLEOTIDE SEQUENCE [LARGE SCALE GENOMIC DNA]</scope>
    <source>
        <strain evidence="4">M8UP27</strain>
    </source>
</reference>
<evidence type="ECO:0000313" key="5">
    <source>
        <dbReference type="Proteomes" id="UP000568106"/>
    </source>
</evidence>
<dbReference type="InterPro" id="IPR014756">
    <property type="entry name" value="Ig_E-set"/>
</dbReference>
<dbReference type="Gene3D" id="2.130.10.10">
    <property type="entry name" value="YVTN repeat-like/Quinoprotein amine dehydrogenase"/>
    <property type="match status" value="1"/>
</dbReference>
<dbReference type="EMBL" id="JACHDY010000002">
    <property type="protein sequence ID" value="MBB5317442.1"/>
    <property type="molecule type" value="Genomic_DNA"/>
</dbReference>
<evidence type="ECO:0000256" key="1">
    <source>
        <dbReference type="SAM" id="MobiDB-lite"/>
    </source>
</evidence>
<protein>
    <recommendedName>
        <fullName evidence="3">DUF11 domain-containing protein</fullName>
    </recommendedName>
</protein>
<dbReference type="SUPFAM" id="SSF50974">
    <property type="entry name" value="Nitrous oxide reductase, N-terminal domain"/>
    <property type="match status" value="1"/>
</dbReference>
<dbReference type="SUPFAM" id="SSF81296">
    <property type="entry name" value="E set domains"/>
    <property type="match status" value="6"/>
</dbReference>
<feature type="signal peptide" evidence="2">
    <location>
        <begin position="1"/>
        <end position="19"/>
    </location>
</feature>
<dbReference type="SUPFAM" id="SSF63829">
    <property type="entry name" value="Calcium-dependent phosphotriesterase"/>
    <property type="match status" value="1"/>
</dbReference>
<dbReference type="Pfam" id="PF01345">
    <property type="entry name" value="DUF11"/>
    <property type="match status" value="1"/>
</dbReference>
<evidence type="ECO:0000256" key="2">
    <source>
        <dbReference type="SAM" id="SignalP"/>
    </source>
</evidence>
<name>A0A7W8MRL3_9BACT</name>
<dbReference type="InterPro" id="IPR013783">
    <property type="entry name" value="Ig-like_fold"/>
</dbReference>
<dbReference type="PROSITE" id="PS51257">
    <property type="entry name" value="PROKAR_LIPOPROTEIN"/>
    <property type="match status" value="1"/>
</dbReference>
<keyword evidence="2" id="KW-0732">Signal</keyword>
<feature type="chain" id="PRO_5031130434" description="DUF11 domain-containing protein" evidence="2">
    <location>
        <begin position="20"/>
        <end position="1369"/>
    </location>
</feature>
<dbReference type="InterPro" id="IPR001434">
    <property type="entry name" value="OmcB-like_DUF11"/>
</dbReference>
<sequence>MRPGILFLVGSTLTLSLLAGCSGGSSPASTTAPTPPVAPANNPAPTITSISPGGVLAGSASQTLVVTGTGYISSTAATLNGAALQTTYVGGTSLRVVVPASALSAGQVANLVVSNPSPGGGNSAPSNFSIMSPTPVLTGLTPVSVPQGVPATIIVNGRGFEANSVVIYNGMARPTTFVNGTTLQVSLTAADLQSFGSGQISVNNPGPGGSNTTPTELVIAASVPTILSVSPSSVAVNTSSSVPVSISIYGSGFAANATVQANGTFVPVTSQNGTNITVSVPSTFFATAGSIQFVVSNPGTPVVQSNAATVSVVTPTLSFSISPNYATAGSPDTTIIVSGSGFFADSVVMWNNTALATTYVSATQLTAVIPASLLSGFVQANIQVSTPETPGQMLPPQPFTTFLALPINDIVYNAVDGLIYASIAGSAGEGLGNTIAEINPTSGVIVKTIFVGSEPTRMALSSDGTQLFVGLNGAGAVRQVNMTTGTAGIQFSLGGGPGVYNPPYTAQGLAVLPGQPNSVAVYGSNGIVTIFDSGVARGKTSTGLSVYFDQNSGSLSFGSSASTLYLNSQSTSANLYALNIDATGVTGATPLGNGGGNSIQYDNNRLYISSGAVLSASTGSQLGQFSTASTSGSPSTPVAAVGPIVSDSTLGRAWVVPSSLSYLTNANQIVAFDETTFNPVGSIPITGVGANLSNTYNNNVPADLIRWGQNGLAYRTASQLYVLQSSIVKDITTSPADLSVSIQAPATATTGTASSYIVQVANLGQNSAAGVTLTTVLPASVIGGTYTSSQGACSGGGVLYCSLGAIANGGSASVTISITPTVAGSLTMTGSASSVSFDPISSNNQANANTMVTGNVFNAAPNVTQISPSLIQAGSSTTTLTVDGTGFTSGSSILWNGQTLPTTFVSAGQMTAMVDSSLIQNLGWAQVSVTTPTPGGGQSAGLPLHIYQLLNVPANVISFDPFTRKIYAVLPSSSTAITGNSLVAIDPTTGSVGTTIQVGSEPNLLSETSDGKYLFIGLSGAKSLGRFNLLNQTMDVTVPILSTEFGNSGDVAATSIAAVPGTDSSVAVEFNSFYGIGIYDISGSTGAFRSKISQPYSGDNPVFVDATHFYAYDSYTSGAEFYRYSVDSTGVSLIDGTTLNGFGGFGGQFAVDGGLVFGSAGGIVNPSTTPPSQVAVLPLGNGESSISLVGGGVVPYQAESKAFVIGVNDAGTAAYYLERFDTQHFTQEQQIQLPGGTVSALPGIRFGQDGLAYVIPSTQTSNTPQIFLMRGPFVVPAEATSNPAPTLSSTDHSTIAVGSGNLYITVTGTGFLPGATVLWNGSPRTTTFVDNAHLQVAIAAADLASAQTITLASQNPGSGNSNNLTVTIQ</sequence>
<dbReference type="InterPro" id="IPR015943">
    <property type="entry name" value="WD40/YVTN_repeat-like_dom_sf"/>
</dbReference>
<dbReference type="Proteomes" id="UP000568106">
    <property type="component" value="Unassembled WGS sequence"/>
</dbReference>
<evidence type="ECO:0000259" key="3">
    <source>
        <dbReference type="Pfam" id="PF01345"/>
    </source>
</evidence>
<feature type="domain" description="DUF11" evidence="3">
    <location>
        <begin position="737"/>
        <end position="849"/>
    </location>
</feature>
<comment type="caution">
    <text evidence="4">The sequence shown here is derived from an EMBL/GenBank/DDBJ whole genome shotgun (WGS) entry which is preliminary data.</text>
</comment>